<dbReference type="AlphaFoldDB" id="A0A7R8ZPB2"/>
<protein>
    <recommendedName>
        <fullName evidence="8">Exportin-4</fullName>
    </recommendedName>
</protein>
<feature type="domain" description="Importin N-terminal" evidence="9">
    <location>
        <begin position="40"/>
        <end position="125"/>
    </location>
</feature>
<evidence type="ECO:0000256" key="8">
    <source>
        <dbReference type="ARBA" id="ARBA00040444"/>
    </source>
</evidence>
<evidence type="ECO:0000256" key="5">
    <source>
        <dbReference type="ARBA" id="ARBA00022490"/>
    </source>
</evidence>
<dbReference type="EMBL" id="OB664196">
    <property type="protein sequence ID" value="CAD7232081.1"/>
    <property type="molecule type" value="Genomic_DNA"/>
</dbReference>
<keyword evidence="7" id="KW-0539">Nucleus</keyword>
<dbReference type="InterPro" id="IPR011989">
    <property type="entry name" value="ARM-like"/>
</dbReference>
<dbReference type="PANTHER" id="PTHR12596">
    <property type="entry name" value="EXPORTIN 4,7-RELATED"/>
    <property type="match status" value="1"/>
</dbReference>
<comment type="subcellular location">
    <subcellularLocation>
        <location evidence="2">Cytoplasm</location>
    </subcellularLocation>
    <subcellularLocation>
        <location evidence="1">Nucleus</location>
    </subcellularLocation>
</comment>
<dbReference type="OrthoDB" id="5548448at2759"/>
<dbReference type="GO" id="GO:0005737">
    <property type="term" value="C:cytoplasm"/>
    <property type="evidence" value="ECO:0007669"/>
    <property type="project" value="UniProtKB-SubCell"/>
</dbReference>
<dbReference type="InterPro" id="IPR044189">
    <property type="entry name" value="XPO4/7-like"/>
</dbReference>
<dbReference type="SUPFAM" id="SSF48371">
    <property type="entry name" value="ARM repeat"/>
    <property type="match status" value="1"/>
</dbReference>
<gene>
    <name evidence="10" type="ORF">CTOB1V02_LOCUS9922</name>
</gene>
<comment type="similarity">
    <text evidence="3">Belongs to the exportin family.</text>
</comment>
<dbReference type="PROSITE" id="PS50166">
    <property type="entry name" value="IMPORTIN_B_NT"/>
    <property type="match status" value="1"/>
</dbReference>
<dbReference type="InterPro" id="IPR016024">
    <property type="entry name" value="ARM-type_fold"/>
</dbReference>
<dbReference type="GO" id="GO:0006611">
    <property type="term" value="P:protein export from nucleus"/>
    <property type="evidence" value="ECO:0007669"/>
    <property type="project" value="TreeGrafter"/>
</dbReference>
<organism evidence="10">
    <name type="scientific">Cyprideis torosa</name>
    <dbReference type="NCBI Taxonomy" id="163714"/>
    <lineage>
        <taxon>Eukaryota</taxon>
        <taxon>Metazoa</taxon>
        <taxon>Ecdysozoa</taxon>
        <taxon>Arthropoda</taxon>
        <taxon>Crustacea</taxon>
        <taxon>Oligostraca</taxon>
        <taxon>Ostracoda</taxon>
        <taxon>Podocopa</taxon>
        <taxon>Podocopida</taxon>
        <taxon>Cytherocopina</taxon>
        <taxon>Cytheroidea</taxon>
        <taxon>Cytherideidae</taxon>
        <taxon>Cyprideis</taxon>
    </lineage>
</organism>
<evidence type="ECO:0000313" key="10">
    <source>
        <dbReference type="EMBL" id="CAD7232081.1"/>
    </source>
</evidence>
<name>A0A7R8ZPB2_9CRUS</name>
<dbReference type="InterPro" id="IPR001494">
    <property type="entry name" value="Importin-beta_N"/>
</dbReference>
<evidence type="ECO:0000256" key="2">
    <source>
        <dbReference type="ARBA" id="ARBA00004496"/>
    </source>
</evidence>
<evidence type="ECO:0000256" key="6">
    <source>
        <dbReference type="ARBA" id="ARBA00022927"/>
    </source>
</evidence>
<evidence type="ECO:0000256" key="7">
    <source>
        <dbReference type="ARBA" id="ARBA00023242"/>
    </source>
</evidence>
<keyword evidence="5" id="KW-0963">Cytoplasm</keyword>
<proteinExistence type="inferred from homology"/>
<keyword evidence="6" id="KW-0653">Protein transport</keyword>
<dbReference type="GO" id="GO:0031267">
    <property type="term" value="F:small GTPase binding"/>
    <property type="evidence" value="ECO:0007669"/>
    <property type="project" value="InterPro"/>
</dbReference>
<accession>A0A7R8ZPB2</accession>
<reference evidence="10" key="1">
    <citation type="submission" date="2020-11" db="EMBL/GenBank/DDBJ databases">
        <authorList>
            <person name="Tran Van P."/>
        </authorList>
    </citation>
    <scope>NUCLEOTIDE SEQUENCE</scope>
</reference>
<dbReference type="Gene3D" id="1.25.10.10">
    <property type="entry name" value="Leucine-rich Repeat Variant"/>
    <property type="match status" value="1"/>
</dbReference>
<dbReference type="GO" id="GO:0005643">
    <property type="term" value="C:nuclear pore"/>
    <property type="evidence" value="ECO:0007669"/>
    <property type="project" value="TreeGrafter"/>
</dbReference>
<keyword evidence="4" id="KW-0813">Transport</keyword>
<sequence>MTSLVMGGKSSEMVIQELETASRIFMSPPSAVTQEQRHQAENIFLQFRKTPNPYGMCQSIFMSCSNPQILFETAALLRDAILREWSMLSEEQICGLLQVILELLAQHVQDWKPFVKEKLMELLPDVLQETSSKSEANFVEFNQFQIFVLERTVMVVPQHGICLDQFRKLI</sequence>
<dbReference type="GO" id="GO:0005049">
    <property type="term" value="F:nuclear export signal receptor activity"/>
    <property type="evidence" value="ECO:0007669"/>
    <property type="project" value="InterPro"/>
</dbReference>
<evidence type="ECO:0000259" key="9">
    <source>
        <dbReference type="PROSITE" id="PS50166"/>
    </source>
</evidence>
<dbReference type="PANTHER" id="PTHR12596:SF1">
    <property type="entry name" value="EXPORTIN-4"/>
    <property type="match status" value="1"/>
</dbReference>
<evidence type="ECO:0000256" key="4">
    <source>
        <dbReference type="ARBA" id="ARBA00022448"/>
    </source>
</evidence>
<evidence type="ECO:0000256" key="3">
    <source>
        <dbReference type="ARBA" id="ARBA00009466"/>
    </source>
</evidence>
<evidence type="ECO:0000256" key="1">
    <source>
        <dbReference type="ARBA" id="ARBA00004123"/>
    </source>
</evidence>